<dbReference type="AlphaFoldDB" id="A0A4P9XU99"/>
<name>A0A4P9XU99_9FUNG</name>
<dbReference type="Proteomes" id="UP000271241">
    <property type="component" value="Unassembled WGS sequence"/>
</dbReference>
<keyword evidence="3" id="KW-1185">Reference proteome</keyword>
<feature type="compositionally biased region" description="Polar residues" evidence="1">
    <location>
        <begin position="564"/>
        <end position="581"/>
    </location>
</feature>
<sequence>MPLPTLASLMLVARPQNRISTPDIRAHSGPDGEVYAQLPPLARIFATPRWQLPASIRKSTPAKRQNGFVHRLLRRSPGGSTLADDHSSGNNGRLPATLAAAEAIDAAMLPSGSPGATRCARSQPSVLALYLQADDELRGLTDRFAVLPVESVRYLAPRAHILHQDHLRALHALSRLAVPRAQFGPLSYRLRIPIEDRHELERDGYCESVLFAARALARGYRIRGAERDTLELRELGIALYATYEAARVRIRCELGRADHDRVNALLSRYARLNAEQTDAISPETPEADEWSRPAEECPVYLRDAMLSDQDDADACALQGIRAVLIDFHRCWVAFERAVCRCYFCTEGHRPGCRHQDEIGSKAVQQWRDVLTAVVQDQLLDADLVAEVDPSVVLALPRLVLLDAVVRRLEMSSMTLPAPAKARSCPDLQAQPHVASATTPAASKATPGTLMQADPDTQLDEWWTGRADGLASLHTELRLMTSVQIRRLRRRLVLAATGEAVPDEADMLADQQLDSGFRTVCTIADALHSGNAARRYLTLLGRVLDNFSVAPLPLTPTTVESLSTATLREDNTATSTGRTGEQSGLIEDADMPDDGLIHQHTGDHSHDSIVMAAEQTEKPLTAACTNSNTTELASRRPSLAC</sequence>
<protein>
    <submittedName>
        <fullName evidence="2">Uncharacterized protein</fullName>
    </submittedName>
</protein>
<feature type="region of interest" description="Disordered" evidence="1">
    <location>
        <begin position="564"/>
        <end position="584"/>
    </location>
</feature>
<evidence type="ECO:0000256" key="1">
    <source>
        <dbReference type="SAM" id="MobiDB-lite"/>
    </source>
</evidence>
<accession>A0A4P9XU99</accession>
<proteinExistence type="predicted"/>
<feature type="compositionally biased region" description="Low complexity" evidence="1">
    <location>
        <begin position="434"/>
        <end position="448"/>
    </location>
</feature>
<dbReference type="EMBL" id="KZ992489">
    <property type="protein sequence ID" value="RKP09783.1"/>
    <property type="molecule type" value="Genomic_DNA"/>
</dbReference>
<evidence type="ECO:0000313" key="3">
    <source>
        <dbReference type="Proteomes" id="UP000271241"/>
    </source>
</evidence>
<organism evidence="2 3">
    <name type="scientific">Thamnocephalis sphaerospora</name>
    <dbReference type="NCBI Taxonomy" id="78915"/>
    <lineage>
        <taxon>Eukaryota</taxon>
        <taxon>Fungi</taxon>
        <taxon>Fungi incertae sedis</taxon>
        <taxon>Zoopagomycota</taxon>
        <taxon>Zoopagomycotina</taxon>
        <taxon>Zoopagomycetes</taxon>
        <taxon>Zoopagales</taxon>
        <taxon>Sigmoideomycetaceae</taxon>
        <taxon>Thamnocephalis</taxon>
    </lineage>
</organism>
<gene>
    <name evidence="2" type="ORF">THASP1DRAFT_22427</name>
</gene>
<feature type="region of interest" description="Disordered" evidence="1">
    <location>
        <begin position="418"/>
        <end position="452"/>
    </location>
</feature>
<reference evidence="3" key="1">
    <citation type="journal article" date="2018" name="Nat. Microbiol.">
        <title>Leveraging single-cell genomics to expand the fungal tree of life.</title>
        <authorList>
            <person name="Ahrendt S.R."/>
            <person name="Quandt C.A."/>
            <person name="Ciobanu D."/>
            <person name="Clum A."/>
            <person name="Salamov A."/>
            <person name="Andreopoulos B."/>
            <person name="Cheng J.F."/>
            <person name="Woyke T."/>
            <person name="Pelin A."/>
            <person name="Henrissat B."/>
            <person name="Reynolds N.K."/>
            <person name="Benny G.L."/>
            <person name="Smith M.E."/>
            <person name="James T.Y."/>
            <person name="Grigoriev I.V."/>
        </authorList>
    </citation>
    <scope>NUCLEOTIDE SEQUENCE [LARGE SCALE GENOMIC DNA]</scope>
    <source>
        <strain evidence="3">RSA 1356</strain>
    </source>
</reference>
<evidence type="ECO:0000313" key="2">
    <source>
        <dbReference type="EMBL" id="RKP09783.1"/>
    </source>
</evidence>
<dbReference type="OrthoDB" id="20035at2759"/>